<dbReference type="EMBL" id="CAADIA010000013">
    <property type="protein sequence ID" value="VFR39959.1"/>
    <property type="molecule type" value="Genomic_DNA"/>
</dbReference>
<evidence type="ECO:0000256" key="3">
    <source>
        <dbReference type="ARBA" id="ARBA00022475"/>
    </source>
</evidence>
<proteinExistence type="predicted"/>
<keyword evidence="6 7" id="KW-0472">Membrane</keyword>
<evidence type="ECO:0000256" key="7">
    <source>
        <dbReference type="SAM" id="Phobius"/>
    </source>
</evidence>
<evidence type="ECO:0000256" key="1">
    <source>
        <dbReference type="ARBA" id="ARBA00004651"/>
    </source>
</evidence>
<dbReference type="InterPro" id="IPR000515">
    <property type="entry name" value="MetI-like"/>
</dbReference>
<dbReference type="EMBL" id="CAADIF010000002">
    <property type="protein sequence ID" value="VFR58484.1"/>
    <property type="molecule type" value="Genomic_DNA"/>
</dbReference>
<protein>
    <submittedName>
        <fullName evidence="10">Phosphonate ABC transporter permease protein phnE1 (TC 3.A.1.9.1)</fullName>
    </submittedName>
</protein>
<dbReference type="GO" id="GO:0005886">
    <property type="term" value="C:plasma membrane"/>
    <property type="evidence" value="ECO:0007669"/>
    <property type="project" value="UniProtKB-SubCell"/>
</dbReference>
<dbReference type="SUPFAM" id="SSF161098">
    <property type="entry name" value="MetI-like"/>
    <property type="match status" value="1"/>
</dbReference>
<comment type="subcellular location">
    <subcellularLocation>
        <location evidence="1">Cell membrane</location>
        <topology evidence="1">Multi-pass membrane protein</topology>
    </subcellularLocation>
</comment>
<keyword evidence="4 7" id="KW-0812">Transmembrane</keyword>
<keyword evidence="2" id="KW-0813">Transport</keyword>
<evidence type="ECO:0000313" key="9">
    <source>
        <dbReference type="EMBL" id="VFR39959.1"/>
    </source>
</evidence>
<dbReference type="InterPro" id="IPR035906">
    <property type="entry name" value="MetI-like_sf"/>
</dbReference>
<evidence type="ECO:0000256" key="5">
    <source>
        <dbReference type="ARBA" id="ARBA00022989"/>
    </source>
</evidence>
<dbReference type="Gene3D" id="1.10.3720.10">
    <property type="entry name" value="MetI-like"/>
    <property type="match status" value="1"/>
</dbReference>
<keyword evidence="3" id="KW-1003">Cell membrane</keyword>
<feature type="transmembrane region" description="Helical" evidence="7">
    <location>
        <begin position="237"/>
        <end position="258"/>
    </location>
</feature>
<dbReference type="PANTHER" id="PTHR30043">
    <property type="entry name" value="PHOSPHONATES TRANSPORT SYSTEM PERMEASE PROTEIN"/>
    <property type="match status" value="1"/>
</dbReference>
<dbReference type="AlphaFoldDB" id="A0A484S774"/>
<dbReference type="InterPro" id="IPR005769">
    <property type="entry name" value="PhnE/PtxC"/>
</dbReference>
<evidence type="ECO:0000259" key="8">
    <source>
        <dbReference type="PROSITE" id="PS50928"/>
    </source>
</evidence>
<accession>A0A484S774</accession>
<feature type="domain" description="ABC transmembrane type-1" evidence="8">
    <location>
        <begin position="75"/>
        <end position="259"/>
    </location>
</feature>
<dbReference type="Pfam" id="PF00528">
    <property type="entry name" value="BPD_transp_1"/>
    <property type="match status" value="1"/>
</dbReference>
<evidence type="ECO:0000313" key="10">
    <source>
        <dbReference type="EMBL" id="VFR58484.1"/>
    </source>
</evidence>
<sequence>MSDATQTWRRRTPGAERYIWLGWLAGALLFAAAWKLVSDNTIWAFAADAPAAGWDMISRMWPPRWHYASAILQPLWDTLNIATLGTALGTVIAVPVAFLAARNTSPVPWLLRPLALGIIVASRSINSLIWALLLVTVVGPGVLAGIIAIALRSIGFIGKLLYEAIEEIDTRQVEAVTATGATTAQVVSYAIVPQILPSLVGTTVYRWDINIRESTVLGIVGAGGIGLPLAASVDTLAWPQVTVIFAAILLTVFFAEWLSNRIRRVLI</sequence>
<dbReference type="NCBIfam" id="TIGR01097">
    <property type="entry name" value="PhnE"/>
    <property type="match status" value="1"/>
</dbReference>
<dbReference type="CDD" id="cd06261">
    <property type="entry name" value="TM_PBP2"/>
    <property type="match status" value="1"/>
</dbReference>
<name>A0A484S774_9ZZZZ</name>
<gene>
    <name evidence="9" type="ORF">ANK1_2876</name>
    <name evidence="10" type="ORF">ANK2_2876</name>
</gene>
<keyword evidence="5 7" id="KW-1133">Transmembrane helix</keyword>
<evidence type="ECO:0000256" key="2">
    <source>
        <dbReference type="ARBA" id="ARBA00022448"/>
    </source>
</evidence>
<dbReference type="GO" id="GO:0015416">
    <property type="term" value="F:ABC-type phosphonate transporter activity"/>
    <property type="evidence" value="ECO:0007669"/>
    <property type="project" value="InterPro"/>
</dbReference>
<dbReference type="PANTHER" id="PTHR30043:SF1">
    <property type="entry name" value="ABC TRANSPORT SYSTEM PERMEASE PROTEIN P69"/>
    <property type="match status" value="1"/>
</dbReference>
<feature type="transmembrane region" description="Helical" evidence="7">
    <location>
        <begin position="18"/>
        <end position="37"/>
    </location>
</feature>
<organism evidence="10">
    <name type="scientific">plant metagenome</name>
    <dbReference type="NCBI Taxonomy" id="1297885"/>
    <lineage>
        <taxon>unclassified sequences</taxon>
        <taxon>metagenomes</taxon>
        <taxon>organismal metagenomes</taxon>
    </lineage>
</organism>
<feature type="transmembrane region" description="Helical" evidence="7">
    <location>
        <begin position="214"/>
        <end position="231"/>
    </location>
</feature>
<dbReference type="PROSITE" id="PS50928">
    <property type="entry name" value="ABC_TM1"/>
    <property type="match status" value="1"/>
</dbReference>
<feature type="transmembrane region" description="Helical" evidence="7">
    <location>
        <begin position="81"/>
        <end position="101"/>
    </location>
</feature>
<evidence type="ECO:0000256" key="6">
    <source>
        <dbReference type="ARBA" id="ARBA00023136"/>
    </source>
</evidence>
<feature type="transmembrane region" description="Helical" evidence="7">
    <location>
        <begin position="113"/>
        <end position="135"/>
    </location>
</feature>
<reference evidence="10" key="1">
    <citation type="submission" date="2019-03" db="EMBL/GenBank/DDBJ databases">
        <authorList>
            <person name="Danneels B."/>
        </authorList>
    </citation>
    <scope>NUCLEOTIDE SEQUENCE</scope>
</reference>
<evidence type="ECO:0000256" key="4">
    <source>
        <dbReference type="ARBA" id="ARBA00022692"/>
    </source>
</evidence>